<organism evidence="1 2">
    <name type="scientific">Endosaccharibacter trunci</name>
    <dbReference type="NCBI Taxonomy" id="2812733"/>
    <lineage>
        <taxon>Bacteria</taxon>
        <taxon>Pseudomonadati</taxon>
        <taxon>Pseudomonadota</taxon>
        <taxon>Alphaproteobacteria</taxon>
        <taxon>Acetobacterales</taxon>
        <taxon>Acetobacteraceae</taxon>
        <taxon>Endosaccharibacter</taxon>
    </lineage>
</organism>
<dbReference type="Proteomes" id="UP001524587">
    <property type="component" value="Unassembled WGS sequence"/>
</dbReference>
<gene>
    <name evidence="1" type="ORF">NFI95_08695</name>
</gene>
<sequence>MERTPPGDCGIFSFRYAAISARPTSGQPRSGTQWRIAARCSRPGDDDLIGRFYVAHGDPGLFVTNQVHRIKGITATKTIIAFDAFTPR</sequence>
<keyword evidence="2" id="KW-1185">Reference proteome</keyword>
<name>A0ABT1W6M4_9PROT</name>
<evidence type="ECO:0000313" key="1">
    <source>
        <dbReference type="EMBL" id="MCQ8278527.1"/>
    </source>
</evidence>
<evidence type="ECO:0000313" key="2">
    <source>
        <dbReference type="Proteomes" id="UP001524587"/>
    </source>
</evidence>
<protein>
    <submittedName>
        <fullName evidence="1">Uncharacterized protein</fullName>
    </submittedName>
</protein>
<dbReference type="EMBL" id="JAMSKV010000006">
    <property type="protein sequence ID" value="MCQ8278527.1"/>
    <property type="molecule type" value="Genomic_DNA"/>
</dbReference>
<proteinExistence type="predicted"/>
<reference evidence="1 2" key="1">
    <citation type="submission" date="2022-06" db="EMBL/GenBank/DDBJ databases">
        <title>Endosaccharibacter gen. nov., sp. nov., endophytic bacteria isolated from sugarcane.</title>
        <authorList>
            <person name="Pitiwittayakul N."/>
            <person name="Yukphan P."/>
            <person name="Charoenyingcharoen P."/>
            <person name="Tanasupawat S."/>
        </authorList>
    </citation>
    <scope>NUCLEOTIDE SEQUENCE [LARGE SCALE GENOMIC DNA]</scope>
    <source>
        <strain evidence="1 2">KSS8</strain>
    </source>
</reference>
<accession>A0ABT1W6M4</accession>
<dbReference type="RefSeq" id="WP_422864008.1">
    <property type="nucleotide sequence ID" value="NZ_JAMSKV010000006.1"/>
</dbReference>
<comment type="caution">
    <text evidence="1">The sequence shown here is derived from an EMBL/GenBank/DDBJ whole genome shotgun (WGS) entry which is preliminary data.</text>
</comment>